<sequence>RCWNMYGFTQNLLQGLRTMNWTRPEITPPLTFVPLRWRCYEVHDIIIECSRLSLDPLESSCEEDVYYSPPASPKLPPQSFPHLHLDLSSNPHDMEPISSSGVKCPSPASVPVTMPSGDSYQPVSVLQVTSGFIPKEQHEDSLCLSSQVMQQPIRAKEEMGLRDVISENLNSAGEWLRHGHGGGDCPVETVHRC</sequence>
<comment type="caution">
    <text evidence="1">The sequence shown here is derived from an EMBL/GenBank/DDBJ whole genome shotgun (WGS) entry which is preliminary data.</text>
</comment>
<gene>
    <name evidence="1" type="ORF">GOODEAATRI_033466</name>
</gene>
<proteinExistence type="predicted"/>
<dbReference type="Pfam" id="PF04388">
    <property type="entry name" value="Hamartin"/>
    <property type="match status" value="1"/>
</dbReference>
<reference evidence="1 2" key="1">
    <citation type="submission" date="2021-06" db="EMBL/GenBank/DDBJ databases">
        <authorList>
            <person name="Palmer J.M."/>
        </authorList>
    </citation>
    <scope>NUCLEOTIDE SEQUENCE [LARGE SCALE GENOMIC DNA]</scope>
    <source>
        <strain evidence="1 2">GA_2019</strain>
        <tissue evidence="1">Muscle</tissue>
    </source>
</reference>
<dbReference type="EMBL" id="JAHRIO010086950">
    <property type="protein sequence ID" value="MEQ2186885.1"/>
    <property type="molecule type" value="Genomic_DNA"/>
</dbReference>
<feature type="non-terminal residue" evidence="1">
    <location>
        <position position="1"/>
    </location>
</feature>
<evidence type="ECO:0000313" key="1">
    <source>
        <dbReference type="EMBL" id="MEQ2186885.1"/>
    </source>
</evidence>
<evidence type="ECO:0000313" key="2">
    <source>
        <dbReference type="Proteomes" id="UP001476798"/>
    </source>
</evidence>
<keyword evidence="2" id="KW-1185">Reference proteome</keyword>
<name>A0ABV0PTQ1_9TELE</name>
<dbReference type="Proteomes" id="UP001476798">
    <property type="component" value="Unassembled WGS sequence"/>
</dbReference>
<protein>
    <submittedName>
        <fullName evidence="1">Uncharacterized protein</fullName>
    </submittedName>
</protein>
<organism evidence="1 2">
    <name type="scientific">Goodea atripinnis</name>
    <dbReference type="NCBI Taxonomy" id="208336"/>
    <lineage>
        <taxon>Eukaryota</taxon>
        <taxon>Metazoa</taxon>
        <taxon>Chordata</taxon>
        <taxon>Craniata</taxon>
        <taxon>Vertebrata</taxon>
        <taxon>Euteleostomi</taxon>
        <taxon>Actinopterygii</taxon>
        <taxon>Neopterygii</taxon>
        <taxon>Teleostei</taxon>
        <taxon>Neoteleostei</taxon>
        <taxon>Acanthomorphata</taxon>
        <taxon>Ovalentaria</taxon>
        <taxon>Atherinomorphae</taxon>
        <taxon>Cyprinodontiformes</taxon>
        <taxon>Goodeidae</taxon>
        <taxon>Goodea</taxon>
    </lineage>
</organism>
<accession>A0ABV0PTQ1</accession>
<dbReference type="InterPro" id="IPR007483">
    <property type="entry name" value="Hamartin"/>
</dbReference>